<dbReference type="GO" id="GO:0005886">
    <property type="term" value="C:plasma membrane"/>
    <property type="evidence" value="ECO:0007669"/>
    <property type="project" value="UniProtKB-SubCell"/>
</dbReference>
<evidence type="ECO:0000259" key="12">
    <source>
        <dbReference type="PROSITE" id="PS50929"/>
    </source>
</evidence>
<feature type="transmembrane region" description="Helical" evidence="10">
    <location>
        <begin position="996"/>
        <end position="1017"/>
    </location>
</feature>
<feature type="transmembrane region" description="Helical" evidence="10">
    <location>
        <begin position="879"/>
        <end position="902"/>
    </location>
</feature>
<evidence type="ECO:0000313" key="14">
    <source>
        <dbReference type="Proteomes" id="UP000323067"/>
    </source>
</evidence>
<keyword evidence="5" id="KW-0547">Nucleotide-binding</keyword>
<dbReference type="InterPro" id="IPR017871">
    <property type="entry name" value="ABC_transporter-like_CS"/>
</dbReference>
<feature type="domain" description="ABC transporter" evidence="11">
    <location>
        <begin position="1201"/>
        <end position="1450"/>
    </location>
</feature>
<feature type="transmembrane region" description="Helical" evidence="10">
    <location>
        <begin position="381"/>
        <end position="407"/>
    </location>
</feature>
<feature type="domain" description="ABC transmembrane type-1" evidence="12">
    <location>
        <begin position="272"/>
        <end position="564"/>
    </location>
</feature>
<evidence type="ECO:0000256" key="3">
    <source>
        <dbReference type="ARBA" id="ARBA00022475"/>
    </source>
</evidence>
<dbReference type="OrthoDB" id="4864277at2759"/>
<feature type="transmembrane region" description="Helical" evidence="10">
    <location>
        <begin position="305"/>
        <end position="325"/>
    </location>
</feature>
<dbReference type="EMBL" id="CP023322">
    <property type="protein sequence ID" value="ATY58697.1"/>
    <property type="molecule type" value="Genomic_DNA"/>
</dbReference>
<evidence type="ECO:0000259" key="11">
    <source>
        <dbReference type="PROSITE" id="PS50893"/>
    </source>
</evidence>
<proteinExistence type="predicted"/>
<dbReference type="InterPro" id="IPR036640">
    <property type="entry name" value="ABC1_TM_sf"/>
</dbReference>
<evidence type="ECO:0000256" key="4">
    <source>
        <dbReference type="ARBA" id="ARBA00022692"/>
    </source>
</evidence>
<evidence type="ECO:0000256" key="5">
    <source>
        <dbReference type="ARBA" id="ARBA00022741"/>
    </source>
</evidence>
<comment type="subcellular location">
    <subcellularLocation>
        <location evidence="1">Cell membrane</location>
        <topology evidence="1">Multi-pass membrane protein</topology>
    </subcellularLocation>
</comment>
<dbReference type="Proteomes" id="UP000323067">
    <property type="component" value="Chromosome iv"/>
</dbReference>
<evidence type="ECO:0000256" key="10">
    <source>
        <dbReference type="SAM" id="Phobius"/>
    </source>
</evidence>
<accession>A0A2H4S6E3</accession>
<feature type="transmembrane region" description="Helical" evidence="10">
    <location>
        <begin position="419"/>
        <end position="439"/>
    </location>
</feature>
<feature type="transmembrane region" description="Helical" evidence="10">
    <location>
        <begin position="250"/>
        <end position="269"/>
    </location>
</feature>
<dbReference type="InterPro" id="IPR003439">
    <property type="entry name" value="ABC_transporter-like_ATP-bd"/>
</dbReference>
<feature type="transmembrane region" description="Helical" evidence="10">
    <location>
        <begin position="54"/>
        <end position="79"/>
    </location>
</feature>
<feature type="transmembrane region" description="Helical" evidence="10">
    <location>
        <begin position="1023"/>
        <end position="1043"/>
    </location>
</feature>
<dbReference type="SUPFAM" id="SSF90123">
    <property type="entry name" value="ABC transporter transmembrane region"/>
    <property type="match status" value="2"/>
</dbReference>
<keyword evidence="4 10" id="KW-0812">Transmembrane</keyword>
<dbReference type="SMART" id="SM00382">
    <property type="entry name" value="AAA"/>
    <property type="match status" value="2"/>
</dbReference>
<evidence type="ECO:0000256" key="1">
    <source>
        <dbReference type="ARBA" id="ARBA00004651"/>
    </source>
</evidence>
<feature type="domain" description="ABC transporter" evidence="11">
    <location>
        <begin position="611"/>
        <end position="837"/>
    </location>
</feature>
<dbReference type="InterPro" id="IPR003593">
    <property type="entry name" value="AAA+_ATPase"/>
</dbReference>
<sequence>MGDDTSFGPRLLGHFDFTLLFEHVIFQIIPSALVLFATPFYLHRLIRGTALIRPGWLLPVKVAAAIALVAFQTANLVLWSSSNLEHVDLRLGRIAAVFSLLSAICTAIITASSHVYFLSSSTFLGLFLTMTLPADIVTTLSYHNRPGLVLMARLQIAVPVLKFVILGLEEVSKRALIHSQNVRNSLGSENLAGFWNKSLLIWLNPLLLFGFRHKITSSSLPALASQFGSDILHREFETHWKLREKKTSRYALVIVLFMAIPWPLLYVLLPRLLVTGFTFSQPFLLQDIVNEVSTEKSSVDVEHGLLVATAIIYTGLAVSRSWYVYVKNQVRICVRAILASAIYHKSLRLDATELRKKAAVTLINTDLKGIDQLLELGYESLAYILEIGLGIAMLARFVGAATIFAVLPTVGMISHSITFSGRSVTHKGIVATVLVLFVAKKMLVTRRKWNEHIAARVETTSNMLAQAKDVKMMGLAPVFARELQDKFEVETLVAMKDRNYLTASLTLSAFGASVTPVLVVAGALFWRLVSQPMTASRFFTILAFVQLVAQPLALFLEYTPYWTTGFAAICRIQEFLAIPEVQDPRVFVFDPNASVEKGHTNRHAPGTLFAVEMSYVCVTSDFAGPIPRSVCAGFPFGTVAMIFGPVGCGKTTMLNVILGEATISHGDVKLASDSISYCSQVPWIQNMTIRLNIVGQKKFDATKYARVIYICALDDDLQQMPDGDETIAGTDGCNLSGGQKSRIALARTLYLEADIMLLDDPFSSLDKETASAIRLRLFSESDLTQDGRTTIIMTTSVKAHLVDADILFRIAENGEVETAPITVRELSPDSIMKRMDLPEDKMCRVPSSQAEELPAVKANDNTRDPACSRHAGDFSLYSYFVRPAGVFQLMFWSTLLVLSAVAERMPQIFGRIWMETDPTNDAYYAGYAFFGVANPIMHILSIGGFYHLVNAKAVNALHWALADTTSRATFEFIMEEDANFLLNRFSIDTSMATQTLPTTIITVVWCGLTVLIDVGVIASGASYASPIIPVFLLVVYGIQRFYLRTSRQLREMELDVSKLLTRHMVETTAGIEHIRAFCWQEAFTREFHEILDVTQKPLYFLISINQWLRSVMDLSTAACAVSIVGLALNFHNTASPASTGLSLLSLLYFSETAAIFVRYYVNMEMAFGAVARIRAYMNHTPKEEEWACAPVPDDWPSAGKLDFSCVGAVYKPDTEQARKVFRNVSVTVEPGQTIGIIGRTGSGKSTLLLALLHLIRYSGTIHIDNREVKSVPRELLRMRITTMTQGGLELNGSVRLNMDPFQLRTRGGSRGTVPFPSDEGLAEILRQVGLWSQVADAGGLDGSMARLKLSRGQKQLFHVARAILHKRMMGSKILLMDEGTSSMDADTEEAVARLVGDAFADCTKVFVGHRRALLANAHIILRLSNWAADPEVVRFEDGNQRSSSESGHDSDQERVWAHLS</sequence>
<dbReference type="PROSITE" id="PS00211">
    <property type="entry name" value="ABC_TRANSPORTER_1"/>
    <property type="match status" value="1"/>
</dbReference>
<evidence type="ECO:0000256" key="9">
    <source>
        <dbReference type="SAM" id="MobiDB-lite"/>
    </source>
</evidence>
<reference evidence="13 14" key="1">
    <citation type="journal article" date="2017" name="BMC Genomics">
        <title>Chromosome level assembly and secondary metabolite potential of the parasitic fungus Cordyceps militaris.</title>
        <authorList>
            <person name="Kramer G.J."/>
            <person name="Nodwell J.R."/>
        </authorList>
    </citation>
    <scope>NUCLEOTIDE SEQUENCE [LARGE SCALE GENOMIC DNA]</scope>
    <source>
        <strain evidence="13 14">ATCC 34164</strain>
    </source>
</reference>
<evidence type="ECO:0000256" key="6">
    <source>
        <dbReference type="ARBA" id="ARBA00022840"/>
    </source>
</evidence>
<feature type="transmembrane region" description="Helical" evidence="10">
    <location>
        <begin position="505"/>
        <end position="526"/>
    </location>
</feature>
<gene>
    <name evidence="13" type="ORF">A9K55_003510</name>
</gene>
<keyword evidence="7 10" id="KW-1133">Transmembrane helix</keyword>
<dbReference type="Pfam" id="PF00005">
    <property type="entry name" value="ABC_tran"/>
    <property type="match status" value="2"/>
</dbReference>
<keyword evidence="2" id="KW-0813">Transport</keyword>
<feature type="transmembrane region" description="Helical" evidence="10">
    <location>
        <begin position="123"/>
        <end position="142"/>
    </location>
</feature>
<keyword evidence="6" id="KW-0067">ATP-binding</keyword>
<dbReference type="GO" id="GO:0016887">
    <property type="term" value="F:ATP hydrolysis activity"/>
    <property type="evidence" value="ECO:0007669"/>
    <property type="project" value="InterPro"/>
</dbReference>
<dbReference type="PROSITE" id="PS50893">
    <property type="entry name" value="ABC_TRANSPORTER_2"/>
    <property type="match status" value="2"/>
</dbReference>
<protein>
    <submittedName>
        <fullName evidence="13">ABC transmembrane type 1</fullName>
    </submittedName>
</protein>
<evidence type="ECO:0000256" key="8">
    <source>
        <dbReference type="ARBA" id="ARBA00023136"/>
    </source>
</evidence>
<dbReference type="InterPro" id="IPR027417">
    <property type="entry name" value="P-loop_NTPase"/>
</dbReference>
<feature type="region of interest" description="Disordered" evidence="9">
    <location>
        <begin position="1437"/>
        <end position="1460"/>
    </location>
</feature>
<evidence type="ECO:0000256" key="2">
    <source>
        <dbReference type="ARBA" id="ARBA00022448"/>
    </source>
</evidence>
<dbReference type="CDD" id="cd18580">
    <property type="entry name" value="ABC_6TM_ABCC_D2"/>
    <property type="match status" value="1"/>
</dbReference>
<feature type="transmembrane region" description="Helical" evidence="10">
    <location>
        <begin position="922"/>
        <end position="949"/>
    </location>
</feature>
<organism evidence="13 14">
    <name type="scientific">Cordyceps militaris</name>
    <name type="common">Caterpillar fungus</name>
    <name type="synonym">Clavaria militaris</name>
    <dbReference type="NCBI Taxonomy" id="73501"/>
    <lineage>
        <taxon>Eukaryota</taxon>
        <taxon>Fungi</taxon>
        <taxon>Dikarya</taxon>
        <taxon>Ascomycota</taxon>
        <taxon>Pezizomycotina</taxon>
        <taxon>Sordariomycetes</taxon>
        <taxon>Hypocreomycetidae</taxon>
        <taxon>Hypocreales</taxon>
        <taxon>Cordycipitaceae</taxon>
        <taxon>Cordyceps</taxon>
    </lineage>
</organism>
<feature type="transmembrane region" description="Helical" evidence="10">
    <location>
        <begin position="91"/>
        <end position="111"/>
    </location>
</feature>
<evidence type="ECO:0000256" key="7">
    <source>
        <dbReference type="ARBA" id="ARBA00022989"/>
    </source>
</evidence>
<keyword evidence="8 10" id="KW-0472">Membrane</keyword>
<dbReference type="VEuPathDB" id="FungiDB:A9K55_003510"/>
<dbReference type="GO" id="GO:0005524">
    <property type="term" value="F:ATP binding"/>
    <property type="evidence" value="ECO:0007669"/>
    <property type="project" value="UniProtKB-KW"/>
</dbReference>
<dbReference type="Pfam" id="PF00664">
    <property type="entry name" value="ABC_membrane"/>
    <property type="match status" value="1"/>
</dbReference>
<feature type="transmembrane region" description="Helical" evidence="10">
    <location>
        <begin position="148"/>
        <end position="168"/>
    </location>
</feature>
<dbReference type="InterPro" id="IPR050173">
    <property type="entry name" value="ABC_transporter_C-like"/>
</dbReference>
<dbReference type="PANTHER" id="PTHR24223:SF399">
    <property type="entry name" value="ABC TRANSPORTER ATNG"/>
    <property type="match status" value="1"/>
</dbReference>
<dbReference type="InterPro" id="IPR011527">
    <property type="entry name" value="ABC1_TM_dom"/>
</dbReference>
<dbReference type="GO" id="GO:0140359">
    <property type="term" value="F:ABC-type transporter activity"/>
    <property type="evidence" value="ECO:0007669"/>
    <property type="project" value="InterPro"/>
</dbReference>
<feature type="transmembrane region" description="Helical" evidence="10">
    <location>
        <begin position="20"/>
        <end position="42"/>
    </location>
</feature>
<name>A0A2H4S6E3_CORMI</name>
<feature type="domain" description="ABC transmembrane type-1" evidence="12">
    <location>
        <begin position="925"/>
        <end position="1165"/>
    </location>
</feature>
<dbReference type="SUPFAM" id="SSF52540">
    <property type="entry name" value="P-loop containing nucleoside triphosphate hydrolases"/>
    <property type="match status" value="2"/>
</dbReference>
<feature type="compositionally biased region" description="Basic and acidic residues" evidence="9">
    <location>
        <begin position="1446"/>
        <end position="1460"/>
    </location>
</feature>
<dbReference type="PROSITE" id="PS50929">
    <property type="entry name" value="ABC_TM1F"/>
    <property type="match status" value="2"/>
</dbReference>
<keyword evidence="3" id="KW-1003">Cell membrane</keyword>
<dbReference type="Gene3D" id="1.20.1560.10">
    <property type="entry name" value="ABC transporter type 1, transmembrane domain"/>
    <property type="match status" value="2"/>
</dbReference>
<dbReference type="Gene3D" id="3.40.50.300">
    <property type="entry name" value="P-loop containing nucleotide triphosphate hydrolases"/>
    <property type="match status" value="2"/>
</dbReference>
<dbReference type="VEuPathDB" id="FungiDB:CCM_06149"/>
<dbReference type="PANTHER" id="PTHR24223">
    <property type="entry name" value="ATP-BINDING CASSETTE SUB-FAMILY C"/>
    <property type="match status" value="1"/>
</dbReference>
<dbReference type="InterPro" id="IPR044726">
    <property type="entry name" value="ABCC_6TM_D2"/>
</dbReference>
<dbReference type="SMR" id="A0A2H4S6E3"/>
<evidence type="ECO:0000313" key="13">
    <source>
        <dbReference type="EMBL" id="ATY58697.1"/>
    </source>
</evidence>